<name>A0A010RV03_9PEZI</name>
<dbReference type="Pfam" id="PF10604">
    <property type="entry name" value="Polyketide_cyc2"/>
    <property type="match status" value="1"/>
</dbReference>
<accession>A0A010RV03</accession>
<dbReference type="AlphaFoldDB" id="A0A010RV03"/>
<proteinExistence type="predicted"/>
<dbReference type="CDD" id="cd07821">
    <property type="entry name" value="PYR_PYL_RCAR_like"/>
    <property type="match status" value="1"/>
</dbReference>
<dbReference type="SUPFAM" id="SSF55961">
    <property type="entry name" value="Bet v1-like"/>
    <property type="match status" value="1"/>
</dbReference>
<organism evidence="1 2">
    <name type="scientific">Colletotrichum fioriniae PJ7</name>
    <dbReference type="NCBI Taxonomy" id="1445577"/>
    <lineage>
        <taxon>Eukaryota</taxon>
        <taxon>Fungi</taxon>
        <taxon>Dikarya</taxon>
        <taxon>Ascomycota</taxon>
        <taxon>Pezizomycotina</taxon>
        <taxon>Sordariomycetes</taxon>
        <taxon>Hypocreomycetidae</taxon>
        <taxon>Glomerellales</taxon>
        <taxon>Glomerellaceae</taxon>
        <taxon>Colletotrichum</taxon>
        <taxon>Colletotrichum acutatum species complex</taxon>
    </lineage>
</organism>
<dbReference type="InterPro" id="IPR023393">
    <property type="entry name" value="START-like_dom_sf"/>
</dbReference>
<dbReference type="InterPro" id="IPR019587">
    <property type="entry name" value="Polyketide_cyclase/dehydratase"/>
</dbReference>
<comment type="caution">
    <text evidence="1">The sequence shown here is derived from an EMBL/GenBank/DDBJ whole genome shotgun (WGS) entry which is preliminary data.</text>
</comment>
<dbReference type="STRING" id="1445577.A0A010RV03"/>
<gene>
    <name evidence="1" type="ORF">CFIO01_02612</name>
</gene>
<evidence type="ECO:0000313" key="1">
    <source>
        <dbReference type="EMBL" id="EXF81904.1"/>
    </source>
</evidence>
<dbReference type="Proteomes" id="UP000020467">
    <property type="component" value="Unassembled WGS sequence"/>
</dbReference>
<evidence type="ECO:0000313" key="2">
    <source>
        <dbReference type="Proteomes" id="UP000020467"/>
    </source>
</evidence>
<dbReference type="HOGENOM" id="CLU_1713773_0_0_1"/>
<dbReference type="KEGG" id="cfj:CFIO01_02612"/>
<dbReference type="EMBL" id="JARH01000344">
    <property type="protein sequence ID" value="EXF81904.1"/>
    <property type="molecule type" value="Genomic_DNA"/>
</dbReference>
<protein>
    <submittedName>
        <fullName evidence="1">Uncharacterized protein</fullName>
    </submittedName>
</protein>
<reference evidence="1 2" key="1">
    <citation type="submission" date="2014-02" db="EMBL/GenBank/DDBJ databases">
        <title>The genome sequence of Colletotrichum fioriniae PJ7.</title>
        <authorList>
            <person name="Baroncelli R."/>
            <person name="Thon M.R."/>
        </authorList>
    </citation>
    <scope>NUCLEOTIDE SEQUENCE [LARGE SCALE GENOMIC DNA]</scope>
    <source>
        <strain evidence="1 2">PJ7</strain>
    </source>
</reference>
<dbReference type="OrthoDB" id="4818697at2759"/>
<keyword evidence="2" id="KW-1185">Reference proteome</keyword>
<sequence length="155" mass="17053">MSIEDLDGRTVLASVTETINAPANEIWPFLSAIGAERVLIPGCTRSAVLEGYGQGAVRRVYFGETYFDERIVVCDHDTFKLQYEVLEPSLSPAREVLAAVQLHPSGPEETTVTWVSGARQVEEQHEESVKQQAVGFCQGQIASLRRLTQTTKVSS</sequence>
<dbReference type="Gene3D" id="3.30.530.20">
    <property type="match status" value="1"/>
</dbReference>